<name>A0A833HNQ3_9FIRM</name>
<dbReference type="PANTHER" id="PTHR43861">
    <property type="entry name" value="TRANS-ACONITATE 2-METHYLTRANSFERASE-RELATED"/>
    <property type="match status" value="1"/>
</dbReference>
<evidence type="ECO:0000313" key="3">
    <source>
        <dbReference type="EMBL" id="KAB3529826.1"/>
    </source>
</evidence>
<protein>
    <submittedName>
        <fullName evidence="3">Class I SAM-dependent methyltransferase</fullName>
    </submittedName>
</protein>
<dbReference type="GO" id="GO:0032259">
    <property type="term" value="P:methylation"/>
    <property type="evidence" value="ECO:0007669"/>
    <property type="project" value="UniProtKB-KW"/>
</dbReference>
<proteinExistence type="predicted"/>
<dbReference type="SUPFAM" id="SSF53335">
    <property type="entry name" value="S-adenosyl-L-methionine-dependent methyltransferases"/>
    <property type="match status" value="1"/>
</dbReference>
<comment type="caution">
    <text evidence="3">The sequence shown here is derived from an EMBL/GenBank/DDBJ whole genome shotgun (WGS) entry which is preliminary data.</text>
</comment>
<keyword evidence="1 3" id="KW-0808">Transferase</keyword>
<organism evidence="3 4">
    <name type="scientific">Alkaliphilus serpentinus</name>
    <dbReference type="NCBI Taxonomy" id="1482731"/>
    <lineage>
        <taxon>Bacteria</taxon>
        <taxon>Bacillati</taxon>
        <taxon>Bacillota</taxon>
        <taxon>Clostridia</taxon>
        <taxon>Peptostreptococcales</taxon>
        <taxon>Natronincolaceae</taxon>
        <taxon>Alkaliphilus</taxon>
    </lineage>
</organism>
<keyword evidence="3" id="KW-0489">Methyltransferase</keyword>
<dbReference type="Gene3D" id="3.40.50.150">
    <property type="entry name" value="Vaccinia Virus protein VP39"/>
    <property type="match status" value="1"/>
</dbReference>
<dbReference type="InterPro" id="IPR029063">
    <property type="entry name" value="SAM-dependent_MTases_sf"/>
</dbReference>
<evidence type="ECO:0000313" key="4">
    <source>
        <dbReference type="Proteomes" id="UP000465601"/>
    </source>
</evidence>
<evidence type="ECO:0000256" key="1">
    <source>
        <dbReference type="ARBA" id="ARBA00022679"/>
    </source>
</evidence>
<dbReference type="InterPro" id="IPR041698">
    <property type="entry name" value="Methyltransf_25"/>
</dbReference>
<dbReference type="CDD" id="cd02440">
    <property type="entry name" value="AdoMet_MTases"/>
    <property type="match status" value="1"/>
</dbReference>
<dbReference type="AlphaFoldDB" id="A0A833HNQ3"/>
<keyword evidence="4" id="KW-1185">Reference proteome</keyword>
<feature type="domain" description="Methyltransferase" evidence="2">
    <location>
        <begin position="41"/>
        <end position="137"/>
    </location>
</feature>
<dbReference type="EMBL" id="WBZB01000025">
    <property type="protein sequence ID" value="KAB3529826.1"/>
    <property type="molecule type" value="Genomic_DNA"/>
</dbReference>
<reference evidence="3 4" key="1">
    <citation type="submission" date="2019-10" db="EMBL/GenBank/DDBJ databases">
        <title>Alkaliphilus serpentinus sp. nov. and Alkaliphilus pronyensis sp. nov., two novel anaerobic alkaliphilic species isolated from the serpentinized-hosted hydrothermal field of the Prony Bay (New Caledonia).</title>
        <authorList>
            <person name="Postec A."/>
        </authorList>
    </citation>
    <scope>NUCLEOTIDE SEQUENCE [LARGE SCALE GENOMIC DNA]</scope>
    <source>
        <strain evidence="3 4">LacT</strain>
    </source>
</reference>
<dbReference type="OrthoDB" id="9811589at2"/>
<dbReference type="Gene3D" id="2.20.25.110">
    <property type="entry name" value="S-adenosyl-L-methionine-dependent methyltransferases"/>
    <property type="match status" value="1"/>
</dbReference>
<dbReference type="RefSeq" id="WP_151865925.1">
    <property type="nucleotide sequence ID" value="NZ_WBZB01000025.1"/>
</dbReference>
<accession>A0A833HNQ3</accession>
<sequence>MGKQYAEFAYLYDRLMEEVDYRHWCSFIEELLPNIKKSQVILELACGTGNLTLALAERGYKIIGVDISEDMLAVAKDKLFGFGYDDILLIQQDIVNLEINGFFDNILCACDGINYIIDTNDLIKMFKKVKNHLSEGGTFLFDISSLYKLKNTIGNNTFGENLGDLCYLWENYFDDENMLVEMDIAFFMQEGSLYRKYEEQHIQRAYSEKEIMEALKLAGFNKVIVYGDFKKKPPTNESERLFFMCSGD</sequence>
<dbReference type="GO" id="GO:0008168">
    <property type="term" value="F:methyltransferase activity"/>
    <property type="evidence" value="ECO:0007669"/>
    <property type="project" value="UniProtKB-KW"/>
</dbReference>
<gene>
    <name evidence="3" type="ORF">F8153_08485</name>
</gene>
<dbReference type="Proteomes" id="UP000465601">
    <property type="component" value="Unassembled WGS sequence"/>
</dbReference>
<dbReference type="Pfam" id="PF13649">
    <property type="entry name" value="Methyltransf_25"/>
    <property type="match status" value="1"/>
</dbReference>
<evidence type="ECO:0000259" key="2">
    <source>
        <dbReference type="Pfam" id="PF13649"/>
    </source>
</evidence>